<sequence length="45" mass="5337">MSKFKKIKKLLNKPLPPCIKEKVMKVIKEMKNHDNNNDSIQLKED</sequence>
<protein>
    <submittedName>
        <fullName evidence="1">Uncharacterized protein</fullName>
    </submittedName>
</protein>
<dbReference type="STRING" id="913024.SAMN05421741_10272"/>
<keyword evidence="2" id="KW-1185">Reference proteome</keyword>
<evidence type="ECO:0000313" key="2">
    <source>
        <dbReference type="Proteomes" id="UP000199036"/>
    </source>
</evidence>
<organism evidence="1 2">
    <name type="scientific">Paenimyroides ummariense</name>
    <dbReference type="NCBI Taxonomy" id="913024"/>
    <lineage>
        <taxon>Bacteria</taxon>
        <taxon>Pseudomonadati</taxon>
        <taxon>Bacteroidota</taxon>
        <taxon>Flavobacteriia</taxon>
        <taxon>Flavobacteriales</taxon>
        <taxon>Flavobacteriaceae</taxon>
        <taxon>Paenimyroides</taxon>
    </lineage>
</organism>
<dbReference type="AlphaFoldDB" id="A0A1I4X1K8"/>
<proteinExistence type="predicted"/>
<name>A0A1I4X1K8_9FLAO</name>
<gene>
    <name evidence="1" type="ORF">SAMN05421741_10272</name>
</gene>
<evidence type="ECO:0000313" key="1">
    <source>
        <dbReference type="EMBL" id="SFN19891.1"/>
    </source>
</evidence>
<dbReference type="Proteomes" id="UP000199036">
    <property type="component" value="Unassembled WGS sequence"/>
</dbReference>
<dbReference type="RefSeq" id="WP_177205693.1">
    <property type="nucleotide sequence ID" value="NZ_FOVI01000002.1"/>
</dbReference>
<dbReference type="EMBL" id="FOVI01000002">
    <property type="protein sequence ID" value="SFN19891.1"/>
    <property type="molecule type" value="Genomic_DNA"/>
</dbReference>
<accession>A0A1I4X1K8</accession>
<reference evidence="2" key="1">
    <citation type="submission" date="2016-10" db="EMBL/GenBank/DDBJ databases">
        <authorList>
            <person name="Varghese N."/>
            <person name="Submissions S."/>
        </authorList>
    </citation>
    <scope>NUCLEOTIDE SEQUENCE [LARGE SCALE GENOMIC DNA]</scope>
    <source>
        <strain evidence="2">DS-12</strain>
    </source>
</reference>